<sequence length="86" mass="9193">MEAKDSPEDTRTLKPNIQGLLAPPPGSPPAGAASHLADLSRSCSSASWFPSEPPRHLASRWDSSEQFQLPVFRPALGSSGAEIKIR</sequence>
<gene>
    <name evidence="2" type="ORF">CRENBAI_012033</name>
</gene>
<feature type="non-terminal residue" evidence="2">
    <location>
        <position position="86"/>
    </location>
</feature>
<evidence type="ECO:0000313" key="2">
    <source>
        <dbReference type="EMBL" id="KAK5605480.1"/>
    </source>
</evidence>
<feature type="compositionally biased region" description="Basic and acidic residues" evidence="1">
    <location>
        <begin position="1"/>
        <end position="12"/>
    </location>
</feature>
<feature type="region of interest" description="Disordered" evidence="1">
    <location>
        <begin position="1"/>
        <end position="38"/>
    </location>
</feature>
<accession>A0AAV9RAR5</accession>
<organism evidence="2 3">
    <name type="scientific">Crenichthys baileyi</name>
    <name type="common">White River springfish</name>
    <dbReference type="NCBI Taxonomy" id="28760"/>
    <lineage>
        <taxon>Eukaryota</taxon>
        <taxon>Metazoa</taxon>
        <taxon>Chordata</taxon>
        <taxon>Craniata</taxon>
        <taxon>Vertebrata</taxon>
        <taxon>Euteleostomi</taxon>
        <taxon>Actinopterygii</taxon>
        <taxon>Neopterygii</taxon>
        <taxon>Teleostei</taxon>
        <taxon>Neoteleostei</taxon>
        <taxon>Acanthomorphata</taxon>
        <taxon>Ovalentaria</taxon>
        <taxon>Atherinomorphae</taxon>
        <taxon>Cyprinodontiformes</taxon>
        <taxon>Goodeidae</taxon>
        <taxon>Crenichthys</taxon>
    </lineage>
</organism>
<reference evidence="2 3" key="1">
    <citation type="submission" date="2021-06" db="EMBL/GenBank/DDBJ databases">
        <authorList>
            <person name="Palmer J.M."/>
        </authorList>
    </citation>
    <scope>NUCLEOTIDE SEQUENCE [LARGE SCALE GENOMIC DNA]</scope>
    <source>
        <strain evidence="2 3">MEX-2019</strain>
        <tissue evidence="2">Muscle</tissue>
    </source>
</reference>
<protein>
    <submittedName>
        <fullName evidence="2">Uncharacterized protein</fullName>
    </submittedName>
</protein>
<dbReference type="EMBL" id="JAHHUM010002247">
    <property type="protein sequence ID" value="KAK5605480.1"/>
    <property type="molecule type" value="Genomic_DNA"/>
</dbReference>
<proteinExistence type="predicted"/>
<evidence type="ECO:0000313" key="3">
    <source>
        <dbReference type="Proteomes" id="UP001311232"/>
    </source>
</evidence>
<dbReference type="Proteomes" id="UP001311232">
    <property type="component" value="Unassembled WGS sequence"/>
</dbReference>
<comment type="caution">
    <text evidence="2">The sequence shown here is derived from an EMBL/GenBank/DDBJ whole genome shotgun (WGS) entry which is preliminary data.</text>
</comment>
<keyword evidence="3" id="KW-1185">Reference proteome</keyword>
<evidence type="ECO:0000256" key="1">
    <source>
        <dbReference type="SAM" id="MobiDB-lite"/>
    </source>
</evidence>
<name>A0AAV9RAR5_9TELE</name>
<dbReference type="AlphaFoldDB" id="A0AAV9RAR5"/>